<proteinExistence type="predicted"/>
<feature type="domain" description="DUF1206" evidence="2">
    <location>
        <begin position="37"/>
        <end position="103"/>
    </location>
</feature>
<reference evidence="3 4" key="1">
    <citation type="journal article" date="2019" name="Emerg. Microbes Infect.">
        <title>Comprehensive subspecies identification of 175 nontuberculous mycobacteria species based on 7547 genomic profiles.</title>
        <authorList>
            <person name="Matsumoto Y."/>
            <person name="Kinjo T."/>
            <person name="Motooka D."/>
            <person name="Nabeya D."/>
            <person name="Jung N."/>
            <person name="Uechi K."/>
            <person name="Horii T."/>
            <person name="Iida T."/>
            <person name="Fujita J."/>
            <person name="Nakamura S."/>
        </authorList>
    </citation>
    <scope>NUCLEOTIDE SEQUENCE [LARGE SCALE GENOMIC DNA]</scope>
    <source>
        <strain evidence="3 4">JCM 30996</strain>
    </source>
</reference>
<keyword evidence="1" id="KW-1133">Transmembrane helix</keyword>
<sequence length="107" mass="10840">MLLVIGVYHIYKGFARTFLDDLAVSGTAAIVFLGMTGYVAKGFAIGGAGAMVLAATVWSEPAKASGLDAAVGVLSHTALGQALLIVAATGLVAYGFFSFAASRLARL</sequence>
<dbReference type="Pfam" id="PF06724">
    <property type="entry name" value="DUF1206"/>
    <property type="match status" value="1"/>
</dbReference>
<feature type="transmembrane region" description="Helical" evidence="1">
    <location>
        <begin position="38"/>
        <end position="58"/>
    </location>
</feature>
<evidence type="ECO:0000313" key="4">
    <source>
        <dbReference type="Proteomes" id="UP000465304"/>
    </source>
</evidence>
<feature type="transmembrane region" description="Helical" evidence="1">
    <location>
        <begin position="78"/>
        <end position="101"/>
    </location>
</feature>
<dbReference type="AlphaFoldDB" id="A0A7I9ZGV3"/>
<evidence type="ECO:0000313" key="3">
    <source>
        <dbReference type="EMBL" id="GFH00251.1"/>
    </source>
</evidence>
<evidence type="ECO:0000256" key="1">
    <source>
        <dbReference type="SAM" id="Phobius"/>
    </source>
</evidence>
<dbReference type="RefSeq" id="WP_237166364.1">
    <property type="nucleotide sequence ID" value="NZ_BLLB01000002.1"/>
</dbReference>
<accession>A0A7I9ZGV3</accession>
<organism evidence="3 4">
    <name type="scientific">Mycolicibacterium hippocampi</name>
    <dbReference type="NCBI Taxonomy" id="659824"/>
    <lineage>
        <taxon>Bacteria</taxon>
        <taxon>Bacillati</taxon>
        <taxon>Actinomycetota</taxon>
        <taxon>Actinomycetes</taxon>
        <taxon>Mycobacteriales</taxon>
        <taxon>Mycobacteriaceae</taxon>
        <taxon>Mycolicibacterium</taxon>
    </lineage>
</organism>
<keyword evidence="4" id="KW-1185">Reference proteome</keyword>
<keyword evidence="1" id="KW-0812">Transmembrane</keyword>
<dbReference type="EMBL" id="BLLB01000002">
    <property type="protein sequence ID" value="GFH00251.1"/>
    <property type="molecule type" value="Genomic_DNA"/>
</dbReference>
<dbReference type="InterPro" id="IPR009597">
    <property type="entry name" value="DUF1206"/>
</dbReference>
<evidence type="ECO:0000259" key="2">
    <source>
        <dbReference type="Pfam" id="PF06724"/>
    </source>
</evidence>
<dbReference type="Proteomes" id="UP000465304">
    <property type="component" value="Unassembled WGS sequence"/>
</dbReference>
<protein>
    <recommendedName>
        <fullName evidence="2">DUF1206 domain-containing protein</fullName>
    </recommendedName>
</protein>
<comment type="caution">
    <text evidence="3">The sequence shown here is derived from an EMBL/GenBank/DDBJ whole genome shotgun (WGS) entry which is preliminary data.</text>
</comment>
<name>A0A7I9ZGV3_9MYCO</name>
<gene>
    <name evidence="3" type="ORF">MHIP_07340</name>
</gene>
<keyword evidence="1" id="KW-0472">Membrane</keyword>